<keyword evidence="1" id="KW-1133">Transmembrane helix</keyword>
<reference evidence="4 5" key="1">
    <citation type="submission" date="2019-06" db="EMBL/GenBank/DDBJ databases">
        <title>Whole genome shotgun sequence of Nitrobacter winogradskyi NBRC 14297.</title>
        <authorList>
            <person name="Hosoyama A."/>
            <person name="Uohara A."/>
            <person name="Ohji S."/>
            <person name="Ichikawa N."/>
        </authorList>
    </citation>
    <scope>NUCLEOTIDE SEQUENCE [LARGE SCALE GENOMIC DNA]</scope>
    <source>
        <strain evidence="4 5">NBRC 14297</strain>
    </source>
</reference>
<dbReference type="EMBL" id="BJNF01000112">
    <property type="protein sequence ID" value="GEC17486.1"/>
    <property type="molecule type" value="Genomic_DNA"/>
</dbReference>
<feature type="transmembrane region" description="Helical" evidence="1">
    <location>
        <begin position="93"/>
        <end position="111"/>
    </location>
</feature>
<keyword evidence="1" id="KW-0812">Transmembrane</keyword>
<dbReference type="InterPro" id="IPR006860">
    <property type="entry name" value="FecR"/>
</dbReference>
<dbReference type="RefSeq" id="WP_141385228.1">
    <property type="nucleotide sequence ID" value="NZ_BJNF01000112.1"/>
</dbReference>
<feature type="domain" description="FecR N-terminal" evidence="3">
    <location>
        <begin position="15"/>
        <end position="55"/>
    </location>
</feature>
<evidence type="ECO:0000259" key="3">
    <source>
        <dbReference type="Pfam" id="PF16220"/>
    </source>
</evidence>
<organism evidence="4 5">
    <name type="scientific">Nitrobacter winogradskyi</name>
    <name type="common">Nitrobacter agilis</name>
    <dbReference type="NCBI Taxonomy" id="913"/>
    <lineage>
        <taxon>Bacteria</taxon>
        <taxon>Pseudomonadati</taxon>
        <taxon>Pseudomonadota</taxon>
        <taxon>Alphaproteobacteria</taxon>
        <taxon>Hyphomicrobiales</taxon>
        <taxon>Nitrobacteraceae</taxon>
        <taxon>Nitrobacter</taxon>
    </lineage>
</organism>
<dbReference type="Pfam" id="PF16220">
    <property type="entry name" value="DUF4880"/>
    <property type="match status" value="1"/>
</dbReference>
<dbReference type="Gene3D" id="3.55.50.30">
    <property type="match status" value="1"/>
</dbReference>
<gene>
    <name evidence="4" type="primary">fecR_6</name>
    <name evidence="4" type="ORF">NWI01_33780</name>
</gene>
<keyword evidence="1" id="KW-0472">Membrane</keyword>
<dbReference type="InterPro" id="IPR012373">
    <property type="entry name" value="Ferrdict_sens_TM"/>
</dbReference>
<dbReference type="PANTHER" id="PTHR30273">
    <property type="entry name" value="PERIPLASMIC SIGNAL SENSOR AND SIGMA FACTOR ACTIVATOR FECR-RELATED"/>
    <property type="match status" value="1"/>
</dbReference>
<evidence type="ECO:0000313" key="5">
    <source>
        <dbReference type="Proteomes" id="UP000318825"/>
    </source>
</evidence>
<dbReference type="GO" id="GO:0016989">
    <property type="term" value="F:sigma factor antagonist activity"/>
    <property type="evidence" value="ECO:0007669"/>
    <property type="project" value="TreeGrafter"/>
</dbReference>
<dbReference type="Gene3D" id="2.60.120.1440">
    <property type="match status" value="1"/>
</dbReference>
<dbReference type="PIRSF" id="PIRSF018266">
    <property type="entry name" value="FecR"/>
    <property type="match status" value="1"/>
</dbReference>
<dbReference type="Proteomes" id="UP000318825">
    <property type="component" value="Unassembled WGS sequence"/>
</dbReference>
<dbReference type="AlphaFoldDB" id="A0A4Y3WJF2"/>
<sequence length="326" mass="35591">MDRELRTKPTEIDDTALEWFTRLRGGASAADRAAFERWVAASPSHRQAFRRVQSLWSAAESPGARVAQEESENLSAYLDAMDRTKARRKARKRGVATIIVGLAVLGGAVALERPNLFQDMRADIVSARGERRTVDLPDGSTVLLDADSALAQRFTNGERRVVLLRGGAYFSVVKAAQSFVVEASSGTVEVLGTKFDVRLSNDDTVVTVAQGRVAVTSPSMQRALVEPGQQVRFDKIGIGPVRDADLAASMSWHEGRFVFYQARFADVIGELQRYRPGRLVIASAALADSRVSGSFTLDDPDAALESLRATVSFETYSILGRLTVLR</sequence>
<dbReference type="InterPro" id="IPR032623">
    <property type="entry name" value="FecR_N"/>
</dbReference>
<accession>A0A4Y3WJF2</accession>
<evidence type="ECO:0000256" key="1">
    <source>
        <dbReference type="SAM" id="Phobius"/>
    </source>
</evidence>
<dbReference type="OrthoDB" id="636724at2"/>
<feature type="domain" description="FecR protein" evidence="2">
    <location>
        <begin position="123"/>
        <end position="213"/>
    </location>
</feature>
<evidence type="ECO:0000313" key="4">
    <source>
        <dbReference type="EMBL" id="GEC17486.1"/>
    </source>
</evidence>
<comment type="caution">
    <text evidence="4">The sequence shown here is derived from an EMBL/GenBank/DDBJ whole genome shotgun (WGS) entry which is preliminary data.</text>
</comment>
<evidence type="ECO:0000259" key="2">
    <source>
        <dbReference type="Pfam" id="PF04773"/>
    </source>
</evidence>
<proteinExistence type="predicted"/>
<protein>
    <submittedName>
        <fullName evidence="4">FecR protein</fullName>
    </submittedName>
</protein>
<name>A0A4Y3WJF2_NITWI</name>
<dbReference type="PANTHER" id="PTHR30273:SF2">
    <property type="entry name" value="PROTEIN FECR"/>
    <property type="match status" value="1"/>
</dbReference>
<dbReference type="Pfam" id="PF04773">
    <property type="entry name" value="FecR"/>
    <property type="match status" value="1"/>
</dbReference>